<dbReference type="EMBL" id="CACRXK020005269">
    <property type="protein sequence ID" value="CAB4005669.1"/>
    <property type="molecule type" value="Genomic_DNA"/>
</dbReference>
<dbReference type="OrthoDB" id="10253073at2759"/>
<accession>A0A7D9IH76</accession>
<sequence>MCANSPKDYTKASTKQLVPRQYHNKEYIDTEQENKDGWYQRCENNGWRLVSDRILRKIDEDAVTYDSAQKKMEFKHCKLLRREDVEKKRKKVKIEWMKKMYKEGMLLTRHGMETPVVRDIEESLKGMVEVTEKKGYEGVDEWEVDELLEWTNGLNFDHYVSTWKEYATSATSGQIARKRAFYN</sequence>
<dbReference type="Proteomes" id="UP001152795">
    <property type="component" value="Unassembled WGS sequence"/>
</dbReference>
<evidence type="ECO:0000313" key="2">
    <source>
        <dbReference type="Proteomes" id="UP001152795"/>
    </source>
</evidence>
<name>A0A7D9IH76_PARCT</name>
<proteinExistence type="predicted"/>
<dbReference type="PANTHER" id="PTHR33504:SF2">
    <property type="entry name" value="PROTEIN MFI"/>
    <property type="match status" value="1"/>
</dbReference>
<comment type="caution">
    <text evidence="1">The sequence shown here is derived from an EMBL/GenBank/DDBJ whole genome shotgun (WGS) entry which is preliminary data.</text>
</comment>
<reference evidence="1" key="1">
    <citation type="submission" date="2020-04" db="EMBL/GenBank/DDBJ databases">
        <authorList>
            <person name="Alioto T."/>
            <person name="Alioto T."/>
            <person name="Gomez Garrido J."/>
        </authorList>
    </citation>
    <scope>NUCLEOTIDE SEQUENCE</scope>
    <source>
        <strain evidence="1">A484AB</strain>
    </source>
</reference>
<gene>
    <name evidence="1" type="ORF">PACLA_8A000395</name>
</gene>
<organism evidence="1 2">
    <name type="scientific">Paramuricea clavata</name>
    <name type="common">Red gorgonian</name>
    <name type="synonym">Violescent sea-whip</name>
    <dbReference type="NCBI Taxonomy" id="317549"/>
    <lineage>
        <taxon>Eukaryota</taxon>
        <taxon>Metazoa</taxon>
        <taxon>Cnidaria</taxon>
        <taxon>Anthozoa</taxon>
        <taxon>Octocorallia</taxon>
        <taxon>Malacalcyonacea</taxon>
        <taxon>Plexauridae</taxon>
        <taxon>Paramuricea</taxon>
    </lineage>
</organism>
<protein>
    <submittedName>
        <fullName evidence="1">Uncharacterized protein</fullName>
    </submittedName>
</protein>
<keyword evidence="2" id="KW-1185">Reference proteome</keyword>
<dbReference type="AlphaFoldDB" id="A0A7D9IH76"/>
<dbReference type="PANTHER" id="PTHR33504">
    <property type="entry name" value="NADH DEHYDROGENASE (UBIQUINONE) 1 BETA SUBCOMPLEX, 4"/>
    <property type="match status" value="1"/>
</dbReference>
<evidence type="ECO:0000313" key="1">
    <source>
        <dbReference type="EMBL" id="CAB4005669.1"/>
    </source>
</evidence>